<dbReference type="Proteomes" id="UP000694920">
    <property type="component" value="Unplaced"/>
</dbReference>
<feature type="region of interest" description="Disordered" evidence="1">
    <location>
        <begin position="279"/>
        <end position="302"/>
    </location>
</feature>
<proteinExistence type="predicted"/>
<keyword evidence="2" id="KW-1185">Reference proteome</keyword>
<dbReference type="RefSeq" id="XP_024943922.1">
    <property type="nucleotide sequence ID" value="XM_025088154.1"/>
</dbReference>
<evidence type="ECO:0000313" key="2">
    <source>
        <dbReference type="Proteomes" id="UP000694920"/>
    </source>
</evidence>
<feature type="compositionally biased region" description="Polar residues" evidence="1">
    <location>
        <begin position="286"/>
        <end position="302"/>
    </location>
</feature>
<gene>
    <name evidence="3" type="primary">LOC107270858</name>
</gene>
<dbReference type="GeneID" id="107270858"/>
<organism evidence="2 3">
    <name type="scientific">Cephus cinctus</name>
    <name type="common">Wheat stem sawfly</name>
    <dbReference type="NCBI Taxonomy" id="211228"/>
    <lineage>
        <taxon>Eukaryota</taxon>
        <taxon>Metazoa</taxon>
        <taxon>Ecdysozoa</taxon>
        <taxon>Arthropoda</taxon>
        <taxon>Hexapoda</taxon>
        <taxon>Insecta</taxon>
        <taxon>Pterygota</taxon>
        <taxon>Neoptera</taxon>
        <taxon>Endopterygota</taxon>
        <taxon>Hymenoptera</taxon>
        <taxon>Cephoidea</taxon>
        <taxon>Cephidae</taxon>
        <taxon>Cephus</taxon>
    </lineage>
</organism>
<feature type="compositionally biased region" description="Basic residues" evidence="1">
    <location>
        <begin position="13"/>
        <end position="22"/>
    </location>
</feature>
<feature type="compositionally biased region" description="Polar residues" evidence="1">
    <location>
        <begin position="486"/>
        <end position="499"/>
    </location>
</feature>
<name>A0AAJ7RNY5_CEPCN</name>
<sequence>MSKDVKVIESTSKVRKKRRISRKHENNENTSTIMDEARTQIHNVADVLNSPNTVYSQAGHSTPIRNSDNSHLDESSDFGTPLLLPCTQDGCNEVAWDWHSPIAKPSENRTKNYKALNATPKRSSTVEKRRIVKPNSPLFYNPTRLLIKTHNTEGIGKFAAELKALRDQINMGQKAVDELPIPETNEENETSSQLLIDMDTQDLEDLDIKLQVTNEEEKSVLQKENAQTNSSYEELFDDSIEDCMVRCSQEVEERFKLDMNKETASNAVTFSATKEKEQAHAHSMSRLITSATQQPSTSQATSIKEPITNRVMTGILKDSCINNNNNSNHSSNTLFNKNAIADKDDILFSQIPDDSFDDCLVSCLEEEEQFLYQALEDKKIHINADESHNRYGKVYKNNHIVTPKPNIVSKQSTFVPKATVLSSRNTNNNSNISANTSLYKTGSSSNLMNSSHSKSISKLLNTSNEDRKFFKMKSLSEPHFADQKQFSNVSDKLESSSNLKKGPKASSNLNLSSNCWNTVSNSGAGSSTSSKSCGIQSLKSGEANKLPIVNGNTNTNNIYPLNRLVPKGDDVYTFKGGSPRFGCDSKKTFGGSEPVLCTPEEIEQKRLEAKMKLEAKRRMQANAKKSEIPIGVPFKRPVKRRHL</sequence>
<evidence type="ECO:0000313" key="3">
    <source>
        <dbReference type="RefSeq" id="XP_024943922.1"/>
    </source>
</evidence>
<evidence type="ECO:0000256" key="1">
    <source>
        <dbReference type="SAM" id="MobiDB-lite"/>
    </source>
</evidence>
<feature type="region of interest" description="Disordered" evidence="1">
    <location>
        <begin position="486"/>
        <end position="507"/>
    </location>
</feature>
<protein>
    <submittedName>
        <fullName evidence="3">Bromodomain-containing protein DDB_G0270170 isoform X1</fullName>
    </submittedName>
</protein>
<reference evidence="3" key="1">
    <citation type="submission" date="2025-08" db="UniProtKB">
        <authorList>
            <consortium name="RefSeq"/>
        </authorList>
    </citation>
    <scope>IDENTIFICATION</scope>
</reference>
<dbReference type="AlphaFoldDB" id="A0AAJ7RNY5"/>
<accession>A0AAJ7RNY5</accession>
<feature type="region of interest" description="Disordered" evidence="1">
    <location>
        <begin position="1"/>
        <end position="29"/>
    </location>
</feature>